<feature type="compositionally biased region" description="Basic and acidic residues" evidence="3">
    <location>
        <begin position="398"/>
        <end position="407"/>
    </location>
</feature>
<dbReference type="Pfam" id="PF00786">
    <property type="entry name" value="PBD"/>
    <property type="match status" value="1"/>
</dbReference>
<evidence type="ECO:0000313" key="5">
    <source>
        <dbReference type="Proteomes" id="UP000695026"/>
    </source>
</evidence>
<dbReference type="RefSeq" id="XP_007423285.1">
    <property type="nucleotide sequence ID" value="XM_007423223.2"/>
</dbReference>
<protein>
    <submittedName>
        <fullName evidence="6">Cdc42 effector protein 1</fullName>
    </submittedName>
</protein>
<dbReference type="CTD" id="11135"/>
<evidence type="ECO:0000313" key="6">
    <source>
        <dbReference type="RefSeq" id="XP_007423285.1"/>
    </source>
</evidence>
<dbReference type="GO" id="GO:0008360">
    <property type="term" value="P:regulation of cell shape"/>
    <property type="evidence" value="ECO:0007669"/>
    <property type="project" value="TreeGrafter"/>
</dbReference>
<dbReference type="PROSITE" id="PS50108">
    <property type="entry name" value="CRIB"/>
    <property type="match status" value="1"/>
</dbReference>
<dbReference type="SMART" id="SM00285">
    <property type="entry name" value="PBD"/>
    <property type="match status" value="1"/>
</dbReference>
<dbReference type="Proteomes" id="UP000695026">
    <property type="component" value="Unplaced"/>
</dbReference>
<dbReference type="InterPro" id="IPR029273">
    <property type="entry name" value="Cdc42_effect-like"/>
</dbReference>
<gene>
    <name evidence="6" type="primary">CDC42EP1</name>
</gene>
<dbReference type="OMA" id="SWNQGEE"/>
<feature type="compositionally biased region" description="Low complexity" evidence="3">
    <location>
        <begin position="214"/>
        <end position="223"/>
    </location>
</feature>
<dbReference type="Pfam" id="PF14957">
    <property type="entry name" value="BORG_CEP"/>
    <property type="match status" value="1"/>
</dbReference>
<feature type="compositionally biased region" description="Acidic residues" evidence="3">
    <location>
        <begin position="384"/>
        <end position="397"/>
    </location>
</feature>
<dbReference type="PANTHER" id="PTHR15344">
    <property type="entry name" value="CDC42 EFFECTOR PROTEIN BORG"/>
    <property type="match status" value="1"/>
</dbReference>
<feature type="region of interest" description="Disordered" evidence="3">
    <location>
        <begin position="81"/>
        <end position="100"/>
    </location>
</feature>
<feature type="region of interest" description="Disordered" evidence="3">
    <location>
        <begin position="333"/>
        <end position="421"/>
    </location>
</feature>
<dbReference type="GO" id="GO:0031274">
    <property type="term" value="P:positive regulation of pseudopodium assembly"/>
    <property type="evidence" value="ECO:0007669"/>
    <property type="project" value="TreeGrafter"/>
</dbReference>
<comment type="similarity">
    <text evidence="2">Belongs to the BORG/CEP family.</text>
</comment>
<evidence type="ECO:0000256" key="3">
    <source>
        <dbReference type="SAM" id="MobiDB-lite"/>
    </source>
</evidence>
<evidence type="ECO:0000259" key="4">
    <source>
        <dbReference type="PROSITE" id="PS50108"/>
    </source>
</evidence>
<dbReference type="GO" id="GO:0005737">
    <property type="term" value="C:cytoplasm"/>
    <property type="evidence" value="ECO:0007669"/>
    <property type="project" value="TreeGrafter"/>
</dbReference>
<dbReference type="GO" id="GO:0005856">
    <property type="term" value="C:cytoskeleton"/>
    <property type="evidence" value="ECO:0007669"/>
    <property type="project" value="TreeGrafter"/>
</dbReference>
<keyword evidence="5" id="KW-1185">Reference proteome</keyword>
<feature type="compositionally biased region" description="Acidic residues" evidence="3">
    <location>
        <begin position="409"/>
        <end position="421"/>
    </location>
</feature>
<dbReference type="GO" id="GO:0012505">
    <property type="term" value="C:endomembrane system"/>
    <property type="evidence" value="ECO:0007669"/>
    <property type="project" value="UniProtKB-SubCell"/>
</dbReference>
<evidence type="ECO:0000256" key="1">
    <source>
        <dbReference type="ARBA" id="ARBA00004184"/>
    </source>
</evidence>
<feature type="compositionally biased region" description="Basic and acidic residues" evidence="3">
    <location>
        <begin position="203"/>
        <end position="213"/>
    </location>
</feature>
<feature type="region of interest" description="Disordered" evidence="3">
    <location>
        <begin position="279"/>
        <end position="300"/>
    </location>
</feature>
<accession>A0A9F2N6S2</accession>
<dbReference type="AlphaFoldDB" id="A0A9F2N6S2"/>
<proteinExistence type="inferred from homology"/>
<dbReference type="GO" id="GO:0005886">
    <property type="term" value="C:plasma membrane"/>
    <property type="evidence" value="ECO:0007669"/>
    <property type="project" value="TreeGrafter"/>
</dbReference>
<organism evidence="5 6">
    <name type="scientific">Python bivittatus</name>
    <name type="common">Burmese python</name>
    <name type="synonym">Python molurus bivittatus</name>
    <dbReference type="NCBI Taxonomy" id="176946"/>
    <lineage>
        <taxon>Eukaryota</taxon>
        <taxon>Metazoa</taxon>
        <taxon>Chordata</taxon>
        <taxon>Craniata</taxon>
        <taxon>Vertebrata</taxon>
        <taxon>Euteleostomi</taxon>
        <taxon>Lepidosauria</taxon>
        <taxon>Squamata</taxon>
        <taxon>Bifurcata</taxon>
        <taxon>Unidentata</taxon>
        <taxon>Episquamata</taxon>
        <taxon>Toxicofera</taxon>
        <taxon>Serpentes</taxon>
        <taxon>Henophidia</taxon>
        <taxon>Pythonidae</taxon>
        <taxon>Python</taxon>
    </lineage>
</organism>
<dbReference type="OrthoDB" id="9887345at2759"/>
<feature type="compositionally biased region" description="Polar residues" evidence="3">
    <location>
        <begin position="352"/>
        <end position="361"/>
    </location>
</feature>
<comment type="subcellular location">
    <subcellularLocation>
        <location evidence="1">Endomembrane system</location>
        <topology evidence="1">Peripheral membrane protein</topology>
    </subcellularLocation>
</comment>
<feature type="compositionally biased region" description="Polar residues" evidence="3">
    <location>
        <begin position="247"/>
        <end position="256"/>
    </location>
</feature>
<dbReference type="GO" id="GO:0030838">
    <property type="term" value="P:positive regulation of actin filament polymerization"/>
    <property type="evidence" value="ECO:0007669"/>
    <property type="project" value="TreeGrafter"/>
</dbReference>
<feature type="domain" description="CRIB" evidence="4">
    <location>
        <begin position="30"/>
        <end position="44"/>
    </location>
</feature>
<sequence>MSLGKLPVIGWVSGSHSKRRLKTELTPDMISPPLGDFRHTMHVGRGGDAFGDTSFLRNHGGEEAKPHNFFARTLWHVRRSPLRNRGSRNKDQGSSAPPAISPIIKNAVSLPQLNQSHYESDDLGIAFPFKSPPTSFSDYGLESGFCTIPRVPRSEKAPESSQLAESALQRSDSLLSFRLDLGPSLMSELLHVISFSGGCSPDSRAKKEGEESKPPSSSEPSSSLHIKSNWAEDSLPWKSESHHGNSEESQSASSLLDYSEPRSPLGHLVYANGDSHSIELSEEGSPCLRSRSSSSELGAVPKETYWQKGHHNDCNMEAGEFNHAARVLACHYGMGSTYHSPPPQEDPRRQASWESPNTNSWHVKVGAPEQQEYATGWRHRGGGEEEEDHDKSDSDEETIVRERHSDSFEYVDEEDEDEVKV</sequence>
<name>A0A9F2N6S2_PYTBI</name>
<dbReference type="InterPro" id="IPR000095">
    <property type="entry name" value="CRIB_dom"/>
</dbReference>
<dbReference type="InterPro" id="IPR051296">
    <property type="entry name" value="Cdc42_Effector_BORG/CEP"/>
</dbReference>
<evidence type="ECO:0000256" key="2">
    <source>
        <dbReference type="ARBA" id="ARBA00010770"/>
    </source>
</evidence>
<feature type="region of interest" description="Disordered" evidence="3">
    <location>
        <begin position="200"/>
        <end position="258"/>
    </location>
</feature>
<dbReference type="GO" id="GO:0007266">
    <property type="term" value="P:Rho protein signal transduction"/>
    <property type="evidence" value="ECO:0007669"/>
    <property type="project" value="TreeGrafter"/>
</dbReference>
<reference evidence="6" key="1">
    <citation type="submission" date="2025-08" db="UniProtKB">
        <authorList>
            <consortium name="RefSeq"/>
        </authorList>
    </citation>
    <scope>IDENTIFICATION</scope>
    <source>
        <tissue evidence="6">Liver</tissue>
    </source>
</reference>
<dbReference type="GO" id="GO:0031267">
    <property type="term" value="F:small GTPase binding"/>
    <property type="evidence" value="ECO:0007669"/>
    <property type="project" value="TreeGrafter"/>
</dbReference>
<dbReference type="KEGG" id="pbi:103064188"/>
<dbReference type="PANTHER" id="PTHR15344:SF7">
    <property type="entry name" value="CDC42 EFFECTOR PROTEIN 1"/>
    <property type="match status" value="1"/>
</dbReference>
<dbReference type="GeneID" id="103064188"/>